<evidence type="ECO:0000313" key="1">
    <source>
        <dbReference type="EMBL" id="AKF05299.1"/>
    </source>
</evidence>
<name>A0A0F6SEJ4_9BACT</name>
<gene>
    <name evidence="1" type="ORF">DB32_002448</name>
</gene>
<dbReference type="KEGG" id="samy:DB32_002448"/>
<organism evidence="1 2">
    <name type="scientific">Sandaracinus amylolyticus</name>
    <dbReference type="NCBI Taxonomy" id="927083"/>
    <lineage>
        <taxon>Bacteria</taxon>
        <taxon>Pseudomonadati</taxon>
        <taxon>Myxococcota</taxon>
        <taxon>Polyangia</taxon>
        <taxon>Polyangiales</taxon>
        <taxon>Sandaracinaceae</taxon>
        <taxon>Sandaracinus</taxon>
    </lineage>
</organism>
<proteinExistence type="predicted"/>
<sequence length="344" mass="37423">MRAATDPNAKLRGRLESFVIESAALRGNVLGDPHAREVLVYLPPSYDASSTRRYPVVVILAPYAATNRSMIAWRLWEPSTFELYESLLARGEADEAILVSPDCCNRWGGSQFLDSPASGLYQSHVAGEVLPEVDARYRTIAEKAGRAVVGRSSGGFGALRLALDRPELFAAVGSHAGDGLFEVSIRPTFTSIAITIDREGGVEKFLERFERTGPKGGGDFDTIAMIATAAAYAPAPESPFPHCELPFDARTARPIDAVWQRFLEHDPVVRLERDASAMRDLALVFLDAGDRDEHGLQFAARRMAELLRARGANVRHEEFPGGHRGTHARYAVSLPALVGALAKG</sequence>
<dbReference type="Gene3D" id="3.40.50.1820">
    <property type="entry name" value="alpha/beta hydrolase"/>
    <property type="match status" value="1"/>
</dbReference>
<dbReference type="OrthoDB" id="9803578at2"/>
<dbReference type="Pfam" id="PF00756">
    <property type="entry name" value="Esterase"/>
    <property type="match status" value="1"/>
</dbReference>
<evidence type="ECO:0000313" key="2">
    <source>
        <dbReference type="Proteomes" id="UP000034883"/>
    </source>
</evidence>
<keyword evidence="2" id="KW-1185">Reference proteome</keyword>
<dbReference type="EMBL" id="CP011125">
    <property type="protein sequence ID" value="AKF05299.1"/>
    <property type="molecule type" value="Genomic_DNA"/>
</dbReference>
<dbReference type="SUPFAM" id="SSF53474">
    <property type="entry name" value="alpha/beta-Hydrolases"/>
    <property type="match status" value="1"/>
</dbReference>
<protein>
    <submittedName>
        <fullName evidence="1">Putative esterase</fullName>
    </submittedName>
</protein>
<dbReference type="AlphaFoldDB" id="A0A0F6SEJ4"/>
<dbReference type="InterPro" id="IPR050583">
    <property type="entry name" value="Mycobacterial_A85_antigen"/>
</dbReference>
<dbReference type="STRING" id="927083.DB32_002448"/>
<dbReference type="InterPro" id="IPR029058">
    <property type="entry name" value="AB_hydrolase_fold"/>
</dbReference>
<dbReference type="InterPro" id="IPR000801">
    <property type="entry name" value="Esterase-like"/>
</dbReference>
<dbReference type="PANTHER" id="PTHR48098:SF6">
    <property type="entry name" value="FERRI-BACILLIBACTIN ESTERASE BESA"/>
    <property type="match status" value="1"/>
</dbReference>
<reference evidence="1 2" key="1">
    <citation type="submission" date="2015-03" db="EMBL/GenBank/DDBJ databases">
        <title>Genome assembly of Sandaracinus amylolyticus DSM 53668.</title>
        <authorList>
            <person name="Sharma G."/>
            <person name="Subramanian S."/>
        </authorList>
    </citation>
    <scope>NUCLEOTIDE SEQUENCE [LARGE SCALE GENOMIC DNA]</scope>
    <source>
        <strain evidence="1 2">DSM 53668</strain>
    </source>
</reference>
<dbReference type="Proteomes" id="UP000034883">
    <property type="component" value="Chromosome"/>
</dbReference>
<accession>A0A0F6SEJ4</accession>
<dbReference type="PANTHER" id="PTHR48098">
    <property type="entry name" value="ENTEROCHELIN ESTERASE-RELATED"/>
    <property type="match status" value="1"/>
</dbReference>
<dbReference type="RefSeq" id="WP_053232555.1">
    <property type="nucleotide sequence ID" value="NZ_CP011125.1"/>
</dbReference>